<dbReference type="Pfam" id="PF01170">
    <property type="entry name" value="UPF0020"/>
    <property type="match status" value="1"/>
</dbReference>
<dbReference type="InterPro" id="IPR040108">
    <property type="entry name" value="Laa1/Sip1/HEATR5"/>
</dbReference>
<evidence type="ECO:0000313" key="11">
    <source>
        <dbReference type="Proteomes" id="UP000308199"/>
    </source>
</evidence>
<evidence type="ECO:0000259" key="8">
    <source>
        <dbReference type="Pfam" id="PF25808"/>
    </source>
</evidence>
<evidence type="ECO:0000256" key="1">
    <source>
        <dbReference type="ARBA" id="ARBA00004496"/>
    </source>
</evidence>
<sequence length="2585" mass="280577">MSSNDAADIDESKLSGDEGEIYLLQWLTDTENDLKNGNPATFKTSQAIYEAKLLKVISGVPPYPSPGRPFRNIVARCLVLIYTRGETRTLFDTLQALLKVVGDIKAADAEMKKVAAFHCIGELMAAVGSQVMSFMAEIATISLKTLRSSSNTVLLRVHALTALRKALATAGKAVMDNVMKDILKQSKNALTDKALPVQRAAADTLIVLYPPGDGLRSVADVEAIVVTCTKSLEGADQETRRSLARLVGHILASTQTPRTVPPAETSKKGKKEKSGEDADADITPPSALSTEAVQTILTPAEMLCQLSTQFNKPNASQKSRIGIFDFYSALMTALGISFVEANYAAIIKHFFSEVVCAPRPPGARDETLLIQKLVGVILRDLIGVRFLSEQGQINAIQELSRSYLKKWPALMPGQVAPDSSILVIALKEVAGLVQQLGNAPPPVQDALADPLVTLLGHPSHSTRVGAAWALRSFCYATPLRIPKIVLSILELVQRDMSSLATPAAPSDIAERAIGHAYGLSALFAVIPERPLYVSADLSAKVFDTATQLLRRAGEHDMHVATVEIEVAWTVIAALMSLGPNFVRAHIPQLLVLWRNALPKPTSKDAVPDSARGVAEWTFLLHVRACALGAVRGFLRHNAPALVTLDVARRVASLLGNALAFANAFVAAQPGQDALGPRGAQGGAPVAPSADSTSVSSREALLRRRVYQCFTALGFSSLTDSMQMSLLQSTTALFASSEGYTGSALQAAIASAGNFTSLWNATDGYAYGVTTLTVEQESDASISAGDLQGRRDRLNRDFIEAKIDDLITQPVLGSCEHDSLLLCEAQSTKPEIEWPEPPPSATSVVDAAIELFAALLPVQEAQSCLRIVNEVFEYTRSAKLENNSGRKAAVLVNSTVAIALALRIATVSYSRQCRESIGSSHIANTLSSFLKDALINGDPVLRMAASEALGRLASISGTNFLTSQVKMLVDQVVNNRDPYARAGYALAFGSIYTHVGGLAAGPLLKTTINVLMSLGNDPHPVVHFWALSALSQVVNAASLAYAPFVSSTLAMLFKMYLLESHEPDGGTVSNANLKGSYPVYQVVCQLIDAVIAVLGPDIQESARTRSLILNLVHEFATELDEGICVEAIKCIQHLLMFTPDHVDISDLVNQLRTHLASPRRPLKLASINALYQLVQRDVLAMSKLGGDKLVEELFGMLDKDPSIDGVRNVISTWLEQTVIYNPLAWIDLCQRIMSRTTASQQASDPALKNGGLADDEGQSLSFGMSQDPSGPAQGNRTSRWRTQLFALRCLHSTCRIVAESGRREHLDIPYARSQRIVLTTLLVSRVPDLIKMAFIASAAYVTEIRLEGLVVLRDVIEVFATSPDADYEGSLLLEQYQAPITAALTPAFSSDSTPEILSSAVQVCAVFVGSGIVKDAGRMGRILKLLTSALEQSKESGMLLLGNSSELSPNASVMLRISTLAAWAELEVASIQQSYLKDVVNPFRPTLGALWVASLRDYASIKGDSEQFQDSGSATIDAPYASLGREVLLPYYETSWSVILHAVSTAMKANDVYVLAAMDGLGNADREKTPSLIQNLTTREEPTALFFAIFGLIYEALASSSADGTPSTKLQQNAIIALEALKSLVRPEYSGKALLEPTIFDEFTGLSYRMAMTESAAVQIHLVEAVAAFAISQKENMASSSRSDMQSGGPLPPNSPLTHCFRICAYVLRNSISGPGGIRTFSNDTPADRISLIRTAFSAFSVVGETFGQSLREETRAVAISIYAELLKEEKSDLDIAGPTLQSLKAILDNPPDKIQRAAHSQYGRLVHGLLSACLVNIDEMRGRQGAISSMKITNNLLAAVLILTVVPPHIGFSETALAYCCSLISQKLLEKEVSLTAAHCAKTIILAGASGNAMLRHCTKLLFPGLIEYIASVAALADDLLAQDAHMKGIDEILKAFSAFFSSTPEEFRARTLGVLLPTIALLLDPSKSNSSPIHTLAVSQLLHLATISATAFKEATGKMDPTAKEALEISVHPEFRLPELQSVAELYGFDFSQPKLDPETLSNNSEEWDPKSPFWAVDFEEEAHAIHFAKRCILVKAVYEFYARGNSYESVYKQTRENANLWARYIENTSFRFSVSGYNHSIPLRRVKEIVESFEFMNLKGPVDLRSPELRLTIFEEYADRGTATVRSKDQDDGKFAHIYFGRLISEGQARPLVQKFDIKKRAYYGNTSMEAEISLLMANQTLASPGKFVYDPFLGTGSMAYTAAHFGAFVFGSDIDGRQMRGKGIENEPGIRRAAAQYGVAARIIDLCTFDITHNPLRCGGLFDAIVTDPPYGVRAGAKRLGRKATDRRGRDRIPEYKEAQSKALLDFVPPTQPYELSALVADLVQLARYLLRPAGRLVFFLPTVTDEYAEVDVQELICPGMVVIANSVQDFGSWGRRLITIKKTTSETYLSPFNGVADASSKRESSDNRESHTPGHRDFREKYFRGFRKEVSQPGQKRSHKFVKTPNATTDSRIIMVPKAGSATRGVFASSTALVMVTALFRLGLQIDIVGDNVGAEGDDRNPKSREDVSEHGCPRENGVFAPRLPFRPGVTIKRLLRHDTL</sequence>
<evidence type="ECO:0000256" key="5">
    <source>
        <dbReference type="PROSITE-ProRule" id="PRU00959"/>
    </source>
</evidence>
<dbReference type="InterPro" id="IPR046837">
    <property type="entry name" value="Laa1/Sip1/HEATR5-like_HEAT"/>
</dbReference>
<feature type="domain" description="LAA1-like C-terminal TPR repeats" evidence="8">
    <location>
        <begin position="1854"/>
        <end position="2010"/>
    </location>
</feature>
<keyword evidence="5" id="KW-0949">S-adenosyl-L-methionine</keyword>
<feature type="region of interest" description="Disordered" evidence="6">
    <location>
        <begin position="255"/>
        <end position="285"/>
    </location>
</feature>
<evidence type="ECO:0000313" key="10">
    <source>
        <dbReference type="EMBL" id="THH07979.1"/>
    </source>
</evidence>
<dbReference type="InterPro" id="IPR000241">
    <property type="entry name" value="RlmKL-like_Mtase"/>
</dbReference>
<dbReference type="InterPro" id="IPR016024">
    <property type="entry name" value="ARM-type_fold"/>
</dbReference>
<keyword evidence="5" id="KW-0489">Methyltransferase</keyword>
<dbReference type="Gene3D" id="3.40.50.150">
    <property type="entry name" value="Vaccinia Virus protein VP39"/>
    <property type="match status" value="1"/>
</dbReference>
<name>A0A4S4L8W5_9AGAM</name>
<organism evidence="10 11">
    <name type="scientific">Phellinidium pouzarii</name>
    <dbReference type="NCBI Taxonomy" id="167371"/>
    <lineage>
        <taxon>Eukaryota</taxon>
        <taxon>Fungi</taxon>
        <taxon>Dikarya</taxon>
        <taxon>Basidiomycota</taxon>
        <taxon>Agaricomycotina</taxon>
        <taxon>Agaricomycetes</taxon>
        <taxon>Hymenochaetales</taxon>
        <taxon>Hymenochaetaceae</taxon>
        <taxon>Phellinidium</taxon>
    </lineage>
</organism>
<comment type="similarity">
    <text evidence="5">Belongs to the class I-like SAM-binding methyltransferase superfamily. TRM11 methyltransferase family.</text>
</comment>
<dbReference type="InterPro" id="IPR002052">
    <property type="entry name" value="DNA_methylase_N6_adenine_CS"/>
</dbReference>
<keyword evidence="3 5" id="KW-0820">tRNA-binding</keyword>
<dbReference type="GO" id="GO:0042147">
    <property type="term" value="P:retrograde transport, endosome to Golgi"/>
    <property type="evidence" value="ECO:0007669"/>
    <property type="project" value="TreeGrafter"/>
</dbReference>
<dbReference type="GO" id="GO:0043527">
    <property type="term" value="C:tRNA methyltransferase complex"/>
    <property type="evidence" value="ECO:0007669"/>
    <property type="project" value="UniProtKB-ARBA"/>
</dbReference>
<dbReference type="PROSITE" id="PS00092">
    <property type="entry name" value="N6_MTASE"/>
    <property type="match status" value="1"/>
</dbReference>
<feature type="domain" description="Ribosomal RNA large subunit methyltransferase K/L-like methyltransferase" evidence="7">
    <location>
        <begin position="2202"/>
        <end position="2323"/>
    </location>
</feature>
<dbReference type="Pfam" id="PF25904">
    <property type="entry name" value="Tmrp11_N"/>
    <property type="match status" value="1"/>
</dbReference>
<dbReference type="InterPro" id="IPR011989">
    <property type="entry name" value="ARM-like"/>
</dbReference>
<evidence type="ECO:0000256" key="4">
    <source>
        <dbReference type="ARBA" id="ARBA00066937"/>
    </source>
</evidence>
<dbReference type="OrthoDB" id="192608at2759"/>
<dbReference type="PANTHER" id="PTHR21663">
    <property type="entry name" value="HYPOTHETICAL HEAT DOMAIN-CONTAINING"/>
    <property type="match status" value="1"/>
</dbReference>
<evidence type="ECO:0000256" key="6">
    <source>
        <dbReference type="SAM" id="MobiDB-lite"/>
    </source>
</evidence>
<dbReference type="GO" id="GO:0006897">
    <property type="term" value="P:endocytosis"/>
    <property type="evidence" value="ECO:0007669"/>
    <property type="project" value="TreeGrafter"/>
</dbReference>
<dbReference type="SUPFAM" id="SSF48371">
    <property type="entry name" value="ARM repeat"/>
    <property type="match status" value="2"/>
</dbReference>
<dbReference type="GO" id="GO:0008033">
    <property type="term" value="P:tRNA processing"/>
    <property type="evidence" value="ECO:0007669"/>
    <property type="project" value="UniProtKB-UniRule"/>
</dbReference>
<dbReference type="Proteomes" id="UP000308199">
    <property type="component" value="Unassembled WGS sequence"/>
</dbReference>
<accession>A0A4S4L8W5</accession>
<dbReference type="GO" id="GO:0005829">
    <property type="term" value="C:cytosol"/>
    <property type="evidence" value="ECO:0007669"/>
    <property type="project" value="GOC"/>
</dbReference>
<dbReference type="Pfam" id="PF20210">
    <property type="entry name" value="Laa1_Sip1_HTR5"/>
    <property type="match status" value="1"/>
</dbReference>
<gene>
    <name evidence="10" type="ORF">EW145_g3009</name>
</gene>
<evidence type="ECO:0000256" key="2">
    <source>
        <dbReference type="ARBA" id="ARBA00008304"/>
    </source>
</evidence>
<protein>
    <recommendedName>
        <fullName evidence="4">tRNA (guanine(10)-N(2))-methyltransferase</fullName>
        <ecNumber evidence="4">2.1.1.214</ecNumber>
    </recommendedName>
</protein>
<feature type="region of interest" description="Disordered" evidence="6">
    <location>
        <begin position="2535"/>
        <end position="2564"/>
    </location>
</feature>
<dbReference type="InterPro" id="IPR057981">
    <property type="entry name" value="TPR_LAA1-like_C"/>
</dbReference>
<dbReference type="Gene3D" id="1.25.10.10">
    <property type="entry name" value="Leucine-rich Repeat Variant"/>
    <property type="match status" value="2"/>
</dbReference>
<dbReference type="Pfam" id="PF25808">
    <property type="entry name" value="TPR_LAA1_C"/>
    <property type="match status" value="1"/>
</dbReference>
<dbReference type="GO" id="GO:0008104">
    <property type="term" value="P:intracellular protein localization"/>
    <property type="evidence" value="ECO:0007669"/>
    <property type="project" value="TreeGrafter"/>
</dbReference>
<feature type="region of interest" description="Disordered" evidence="6">
    <location>
        <begin position="2440"/>
        <end position="2462"/>
    </location>
</feature>
<dbReference type="EMBL" id="SGPK01000118">
    <property type="protein sequence ID" value="THH07979.1"/>
    <property type="molecule type" value="Genomic_DNA"/>
</dbReference>
<dbReference type="InterPro" id="IPR059073">
    <property type="entry name" value="TRMT11_N"/>
</dbReference>
<dbReference type="GO" id="GO:0000049">
    <property type="term" value="F:tRNA binding"/>
    <property type="evidence" value="ECO:0007669"/>
    <property type="project" value="UniProtKB-UniRule"/>
</dbReference>
<feature type="domain" description="tRNA (guanine(10)-N(2))-methyltransferase TRMT11 N-terminal" evidence="9">
    <location>
        <begin position="2011"/>
        <end position="2189"/>
    </location>
</feature>
<dbReference type="EC" id="2.1.1.214" evidence="4"/>
<keyword evidence="5" id="KW-0808">Transferase</keyword>
<dbReference type="GO" id="GO:0030139">
    <property type="term" value="C:endocytic vesicle"/>
    <property type="evidence" value="ECO:0007669"/>
    <property type="project" value="TreeGrafter"/>
</dbReference>
<comment type="subcellular location">
    <subcellularLocation>
        <location evidence="1">Cytoplasm</location>
    </subcellularLocation>
</comment>
<dbReference type="GO" id="GO:0032259">
    <property type="term" value="P:methylation"/>
    <property type="evidence" value="ECO:0007669"/>
    <property type="project" value="UniProtKB-UniRule"/>
</dbReference>
<comment type="caution">
    <text evidence="10">The sequence shown here is derived from an EMBL/GenBank/DDBJ whole genome shotgun (WGS) entry which is preliminary data.</text>
</comment>
<evidence type="ECO:0000256" key="3">
    <source>
        <dbReference type="ARBA" id="ARBA00022555"/>
    </source>
</evidence>
<dbReference type="PROSITE" id="PS51627">
    <property type="entry name" value="SAM_MT_TRM11"/>
    <property type="match status" value="1"/>
</dbReference>
<proteinExistence type="inferred from homology"/>
<dbReference type="InterPro" id="IPR016691">
    <property type="entry name" value="TRMT11"/>
</dbReference>
<dbReference type="GO" id="GO:0160102">
    <property type="term" value="F:tRNA (guanine(10)-N2)-methyltransferase activity"/>
    <property type="evidence" value="ECO:0007669"/>
    <property type="project" value="UniProtKB-EC"/>
</dbReference>
<dbReference type="SUPFAM" id="SSF53335">
    <property type="entry name" value="S-adenosyl-L-methionine-dependent methyltransferases"/>
    <property type="match status" value="1"/>
</dbReference>
<dbReference type="PANTHER" id="PTHR21663:SF0">
    <property type="entry name" value="HEAT REPEAT-CONTAINING PROTEIN 5B"/>
    <property type="match status" value="1"/>
</dbReference>
<comment type="similarity">
    <text evidence="2">Belongs to the HEATR5 family.</text>
</comment>
<keyword evidence="11" id="KW-1185">Reference proteome</keyword>
<feature type="compositionally biased region" description="Basic and acidic residues" evidence="6">
    <location>
        <begin position="2443"/>
        <end position="2462"/>
    </location>
</feature>
<keyword evidence="5" id="KW-0819">tRNA processing</keyword>
<feature type="compositionally biased region" description="Basic and acidic residues" evidence="6">
    <location>
        <begin position="2541"/>
        <end position="2558"/>
    </location>
</feature>
<dbReference type="InterPro" id="IPR029063">
    <property type="entry name" value="SAM-dependent_MTases_sf"/>
</dbReference>
<evidence type="ECO:0000259" key="9">
    <source>
        <dbReference type="Pfam" id="PF25904"/>
    </source>
</evidence>
<evidence type="ECO:0000259" key="7">
    <source>
        <dbReference type="Pfam" id="PF01170"/>
    </source>
</evidence>
<dbReference type="GO" id="GO:0016020">
    <property type="term" value="C:membrane"/>
    <property type="evidence" value="ECO:0007669"/>
    <property type="project" value="TreeGrafter"/>
</dbReference>
<dbReference type="GO" id="GO:0005794">
    <property type="term" value="C:Golgi apparatus"/>
    <property type="evidence" value="ECO:0007669"/>
    <property type="project" value="TreeGrafter"/>
</dbReference>
<reference evidence="10 11" key="1">
    <citation type="submission" date="2019-02" db="EMBL/GenBank/DDBJ databases">
        <title>Genome sequencing of the rare red list fungi Phellinidium pouzarii.</title>
        <authorList>
            <person name="Buettner E."/>
            <person name="Kellner H."/>
        </authorList>
    </citation>
    <scope>NUCLEOTIDE SEQUENCE [LARGE SCALE GENOMIC DNA]</scope>
    <source>
        <strain evidence="10 11">DSM 108285</strain>
    </source>
</reference>
<keyword evidence="5" id="KW-0694">RNA-binding</keyword>